<feature type="region of interest" description="Disordered" evidence="1">
    <location>
        <begin position="61"/>
        <end position="81"/>
    </location>
</feature>
<dbReference type="EMBL" id="CP019948">
    <property type="protein sequence ID" value="ARN79867.1"/>
    <property type="molecule type" value="Genomic_DNA"/>
</dbReference>
<reference evidence="2 3" key="1">
    <citation type="submission" date="2017-02" db="EMBL/GenBank/DDBJ databases">
        <authorList>
            <person name="Peterson S.W."/>
        </authorList>
    </citation>
    <scope>NUCLEOTIDE SEQUENCE [LARGE SCALE GENOMIC DNA]</scope>
    <source>
        <strain evidence="2 3">S285</strain>
    </source>
</reference>
<evidence type="ECO:0000256" key="1">
    <source>
        <dbReference type="SAM" id="MobiDB-lite"/>
    </source>
</evidence>
<evidence type="ECO:0000313" key="2">
    <source>
        <dbReference type="EMBL" id="ARN79867.1"/>
    </source>
</evidence>
<proteinExistence type="predicted"/>
<feature type="compositionally biased region" description="Low complexity" evidence="1">
    <location>
        <begin position="71"/>
        <end position="81"/>
    </location>
</feature>
<sequence length="341" mass="38048">MGGASLETAVRSVDMLIRQSRIPSPSLGLGESAFQLLEGRDGVSVRLGPYAHFFDRPGRSVSKWTGAKTTPRQSPHPQPQRSRIMRELALLARLLFGGGDVRINMIAAQNQPIEVLLTAGDGNVVECIDLPRLAREGAPPLLFLQTTYLCSSSNAFFRSVLSDASTASWARAPYVYKTYRQQSLVKPAILCLSGRTKILREHLEPGERRDFALGNIIALTSNVVSVLKPSNRYWVEEFRFPVYRVFDAAEEDSRQISFSSFSRQDRRRMFKEARAAAKTLLESIRAREGFFVCEVMNASDKPAYVYVQLNRSDFYGGSGLLGYAVRIAAMFLRSSSFLTGR</sequence>
<keyword evidence="3" id="KW-1185">Reference proteome</keyword>
<organism evidence="2 3">
    <name type="scientific">Methylocystis bryophila</name>
    <dbReference type="NCBI Taxonomy" id="655015"/>
    <lineage>
        <taxon>Bacteria</taxon>
        <taxon>Pseudomonadati</taxon>
        <taxon>Pseudomonadota</taxon>
        <taxon>Alphaproteobacteria</taxon>
        <taxon>Hyphomicrobiales</taxon>
        <taxon>Methylocystaceae</taxon>
        <taxon>Methylocystis</taxon>
    </lineage>
</organism>
<gene>
    <name evidence="2" type="ORF">B1812_00910</name>
</gene>
<dbReference type="AlphaFoldDB" id="A0A1W6MQK6"/>
<dbReference type="Proteomes" id="UP000193978">
    <property type="component" value="Chromosome"/>
</dbReference>
<evidence type="ECO:0000313" key="3">
    <source>
        <dbReference type="Proteomes" id="UP000193978"/>
    </source>
</evidence>
<dbReference type="KEGG" id="mbry:B1812_00910"/>
<dbReference type="STRING" id="655015.B1812_00910"/>
<name>A0A1W6MQK6_9HYPH</name>
<protein>
    <submittedName>
        <fullName evidence="2">Uncharacterized protein</fullName>
    </submittedName>
</protein>
<accession>A0A1W6MQK6</accession>